<evidence type="ECO:0000313" key="2">
    <source>
        <dbReference type="EMBL" id="EAJ9718528.1"/>
    </source>
</evidence>
<organism evidence="2 3">
    <name type="scientific">Campylobacter jejuni</name>
    <dbReference type="NCBI Taxonomy" id="197"/>
    <lineage>
        <taxon>Bacteria</taxon>
        <taxon>Pseudomonadati</taxon>
        <taxon>Campylobacterota</taxon>
        <taxon>Epsilonproteobacteria</taxon>
        <taxon>Campylobacterales</taxon>
        <taxon>Campylobacteraceae</taxon>
        <taxon>Campylobacter</taxon>
    </lineage>
</organism>
<keyword evidence="1" id="KW-0472">Membrane</keyword>
<protein>
    <submittedName>
        <fullName evidence="2">Uncharacterized protein</fullName>
    </submittedName>
</protein>
<feature type="transmembrane region" description="Helical" evidence="1">
    <location>
        <begin position="65"/>
        <end position="85"/>
    </location>
</feature>
<reference evidence="2 3" key="1">
    <citation type="submission" date="2019-04" db="EMBL/GenBank/DDBJ databases">
        <authorList>
            <consortium name="PulseNet: The National Subtyping Network for Foodborne Disease Surveillance"/>
            <person name="Tarr C.L."/>
            <person name="Trees E."/>
            <person name="Katz L.S."/>
            <person name="Carleton-Romer H.A."/>
            <person name="Stroika S."/>
            <person name="Kucerova Z."/>
            <person name="Roache K.F."/>
            <person name="Sabol A.L."/>
            <person name="Besser J."/>
            <person name="Gerner-Smidt P."/>
        </authorList>
    </citation>
    <scope>NUCLEOTIDE SEQUENCE [LARGE SCALE GENOMIC DNA]</scope>
    <source>
        <strain evidence="2 3">PNUSAC009041</strain>
    </source>
</reference>
<dbReference type="RefSeq" id="WP_002840681.1">
    <property type="nucleotide sequence ID" value="NZ_CATQGH010000005.1"/>
</dbReference>
<sequence>MIVLIFKILGFIGLWISVIVLFFNPPLGAIFMLLASLLTVVGMIIEEGNTINLSYPIMEWIWNVGKYVLVIFAIMMVFAVVLELIKKIKSNKRVNKKIDIKNKEEQDYKILIIDNTMEDLLVLKKESLYEK</sequence>
<name>A0A2U0QME1_CAMJU</name>
<comment type="caution">
    <text evidence="2">The sequence shown here is derived from an EMBL/GenBank/DDBJ whole genome shotgun (WGS) entry which is preliminary data.</text>
</comment>
<keyword evidence="1" id="KW-1133">Transmembrane helix</keyword>
<dbReference type="EMBL" id="AACCII010000003">
    <property type="protein sequence ID" value="EAJ9718528.1"/>
    <property type="molecule type" value="Genomic_DNA"/>
</dbReference>
<dbReference type="Proteomes" id="UP000349590">
    <property type="component" value="Unassembled WGS sequence"/>
</dbReference>
<evidence type="ECO:0000313" key="3">
    <source>
        <dbReference type="Proteomes" id="UP000349590"/>
    </source>
</evidence>
<gene>
    <name evidence="2" type="ORF">E8P16_03575</name>
</gene>
<feature type="transmembrane region" description="Helical" evidence="1">
    <location>
        <begin position="12"/>
        <end position="45"/>
    </location>
</feature>
<keyword evidence="1" id="KW-0812">Transmembrane</keyword>
<evidence type="ECO:0000256" key="1">
    <source>
        <dbReference type="SAM" id="Phobius"/>
    </source>
</evidence>
<accession>A0A2U0QME1</accession>
<proteinExistence type="predicted"/>
<dbReference type="AlphaFoldDB" id="A0A2U0QME1"/>